<sequence>MIKDFFSVFIGSGARNGEIYRHEALQLAKGKFVCYLSDDDSWFPDHLQYMEQALFKADFVHSRYMAIVNKEQMMAIQGSFEELETRDRMLKESYKF</sequence>
<dbReference type="Proteomes" id="UP000006977">
    <property type="component" value="Unassembled WGS sequence"/>
</dbReference>
<comment type="caution">
    <text evidence="1">The sequence shown here is derived from an EMBL/GenBank/DDBJ whole genome shotgun (WGS) entry which is preliminary data.</text>
</comment>
<evidence type="ECO:0008006" key="3">
    <source>
        <dbReference type="Google" id="ProtNLM"/>
    </source>
</evidence>
<proteinExistence type="predicted"/>
<accession>J8D1L1</accession>
<dbReference type="Gene3D" id="3.90.550.10">
    <property type="entry name" value="Spore Coat Polysaccharide Biosynthesis Protein SpsA, Chain A"/>
    <property type="match status" value="1"/>
</dbReference>
<reference evidence="1 2" key="1">
    <citation type="submission" date="2012-04" db="EMBL/GenBank/DDBJ databases">
        <title>The Genome Sequence of Bacillus cereus HuA4-10.</title>
        <authorList>
            <consortium name="The Broad Institute Genome Sequencing Platform"/>
            <consortium name="The Broad Institute Genome Sequencing Center for Infectious Disease"/>
            <person name="Feldgarden M."/>
            <person name="Van der Auwera G.A."/>
            <person name="Mahillon J."/>
            <person name="Duprez V."/>
            <person name="Timmery S."/>
            <person name="Mattelet C."/>
            <person name="Dierick K."/>
            <person name="Sun M."/>
            <person name="Yu Z."/>
            <person name="Zhu L."/>
            <person name="Hu X."/>
            <person name="Shank E.B."/>
            <person name="Swiecicka I."/>
            <person name="Hansen B.M."/>
            <person name="Andrup L."/>
            <person name="Young S.K."/>
            <person name="Zeng Q."/>
            <person name="Gargeya S."/>
            <person name="Fitzgerald M."/>
            <person name="Haas B."/>
            <person name="Abouelleil A."/>
            <person name="Alvarado L."/>
            <person name="Arachchi H.M."/>
            <person name="Berlin A."/>
            <person name="Chapman S.B."/>
            <person name="Goldberg J."/>
            <person name="Griggs A."/>
            <person name="Gujja S."/>
            <person name="Hansen M."/>
            <person name="Howarth C."/>
            <person name="Imamovic A."/>
            <person name="Larimer J."/>
            <person name="McCowen C."/>
            <person name="Montmayeur A."/>
            <person name="Murphy C."/>
            <person name="Neiman D."/>
            <person name="Pearson M."/>
            <person name="Priest M."/>
            <person name="Roberts A."/>
            <person name="Saif S."/>
            <person name="Shea T."/>
            <person name="Sisk P."/>
            <person name="Sykes S."/>
            <person name="Wortman J."/>
            <person name="Nusbaum C."/>
            <person name="Birren B."/>
        </authorList>
    </citation>
    <scope>NUCLEOTIDE SEQUENCE [LARGE SCALE GENOMIC DNA]</scope>
    <source>
        <strain evidence="1 2">HuA4-10</strain>
    </source>
</reference>
<name>J8D1L1_BACCE</name>
<evidence type="ECO:0000313" key="1">
    <source>
        <dbReference type="EMBL" id="EJQ73432.1"/>
    </source>
</evidence>
<evidence type="ECO:0000313" key="2">
    <source>
        <dbReference type="Proteomes" id="UP000006977"/>
    </source>
</evidence>
<dbReference type="PATRIC" id="fig|1053206.3.peg.5222"/>
<gene>
    <name evidence="1" type="ORF">IGC_05103</name>
</gene>
<dbReference type="HOGENOM" id="CLU_2353914_0_0_9"/>
<dbReference type="AlphaFoldDB" id="J8D1L1"/>
<dbReference type="CDD" id="cd00761">
    <property type="entry name" value="Glyco_tranf_GTA_type"/>
    <property type="match status" value="1"/>
</dbReference>
<organism evidence="1 2">
    <name type="scientific">Bacillus cereus HuA4-10</name>
    <dbReference type="NCBI Taxonomy" id="1053206"/>
    <lineage>
        <taxon>Bacteria</taxon>
        <taxon>Bacillati</taxon>
        <taxon>Bacillota</taxon>
        <taxon>Bacilli</taxon>
        <taxon>Bacillales</taxon>
        <taxon>Bacillaceae</taxon>
        <taxon>Bacillus</taxon>
        <taxon>Bacillus cereus group</taxon>
    </lineage>
</organism>
<protein>
    <recommendedName>
        <fullName evidence="3">Glycosyltransferase 2-like domain-containing protein</fullName>
    </recommendedName>
</protein>
<dbReference type="InterPro" id="IPR029044">
    <property type="entry name" value="Nucleotide-diphossugar_trans"/>
</dbReference>
<dbReference type="EMBL" id="AHEA01000045">
    <property type="protein sequence ID" value="EJQ73432.1"/>
    <property type="molecule type" value="Genomic_DNA"/>
</dbReference>
<dbReference type="SUPFAM" id="SSF53448">
    <property type="entry name" value="Nucleotide-diphospho-sugar transferases"/>
    <property type="match status" value="1"/>
</dbReference>